<gene>
    <name evidence="15" type="primary">APE2</name>
    <name evidence="15" type="ORF">KI688_010950</name>
</gene>
<keyword evidence="2 15" id="KW-0031">Aminopeptidase</keyword>
<dbReference type="PANTHER" id="PTHR11533:SF174">
    <property type="entry name" value="PUROMYCIN-SENSITIVE AMINOPEPTIDASE-RELATED"/>
    <property type="match status" value="1"/>
</dbReference>
<keyword evidence="7" id="KW-0482">Metalloprotease</keyword>
<dbReference type="Gene3D" id="1.10.390.10">
    <property type="entry name" value="Neutral Protease Domain 2"/>
    <property type="match status" value="1"/>
</dbReference>
<evidence type="ECO:0000256" key="1">
    <source>
        <dbReference type="ARBA" id="ARBA00010136"/>
    </source>
</evidence>
<feature type="binding site" evidence="9">
    <location>
        <position position="459"/>
    </location>
    <ligand>
        <name>Zn(2+)</name>
        <dbReference type="ChEBI" id="CHEBI:29105"/>
        <note>catalytic</note>
    </ligand>
</feature>
<dbReference type="Pfam" id="PF11838">
    <property type="entry name" value="ERAP1_C"/>
    <property type="match status" value="1"/>
</dbReference>
<feature type="compositionally biased region" description="Polar residues" evidence="11">
    <location>
        <begin position="291"/>
        <end position="325"/>
    </location>
</feature>
<keyword evidence="16" id="KW-1185">Reference proteome</keyword>
<evidence type="ECO:0000256" key="8">
    <source>
        <dbReference type="PIRSR" id="PIRSR634016-1"/>
    </source>
</evidence>
<reference evidence="15" key="1">
    <citation type="submission" date="2021-06" db="EMBL/GenBank/DDBJ databases">
        <title>Genome Sequence of Mortierella hyaline Strain SCG-10, a Cold-Adapted, Nitrate-Reducing Fungus Isolated from Soil in Minnesota, USA.</title>
        <authorList>
            <person name="Aldossari N."/>
        </authorList>
    </citation>
    <scope>NUCLEOTIDE SEQUENCE</scope>
    <source>
        <strain evidence="15">SCG-10</strain>
    </source>
</reference>
<dbReference type="FunFam" id="1.10.390.10:FF:000001">
    <property type="entry name" value="Aminopeptidase"/>
    <property type="match status" value="1"/>
</dbReference>
<keyword evidence="5" id="KW-0378">Hydrolase</keyword>
<dbReference type="InterPro" id="IPR014782">
    <property type="entry name" value="Peptidase_M1_dom"/>
</dbReference>
<dbReference type="EMBL" id="JAHRHY010000006">
    <property type="protein sequence ID" value="KAG9068673.1"/>
    <property type="molecule type" value="Genomic_DNA"/>
</dbReference>
<dbReference type="InterPro" id="IPR045357">
    <property type="entry name" value="Aminopeptidase_N-like_N"/>
</dbReference>
<dbReference type="FunFam" id="1.25.50.20:FF:000002">
    <property type="entry name" value="Aminopeptidase"/>
    <property type="match status" value="1"/>
</dbReference>
<dbReference type="Gene3D" id="2.60.40.1910">
    <property type="match status" value="1"/>
</dbReference>
<evidence type="ECO:0000256" key="10">
    <source>
        <dbReference type="PIRSR" id="PIRSR634016-4"/>
    </source>
</evidence>
<evidence type="ECO:0000256" key="4">
    <source>
        <dbReference type="ARBA" id="ARBA00022723"/>
    </source>
</evidence>
<feature type="active site" description="Proton acceptor" evidence="8">
    <location>
        <position position="456"/>
    </location>
</feature>
<dbReference type="GO" id="GO:0006508">
    <property type="term" value="P:proteolysis"/>
    <property type="evidence" value="ECO:0007669"/>
    <property type="project" value="UniProtKB-KW"/>
</dbReference>
<evidence type="ECO:0000256" key="11">
    <source>
        <dbReference type="SAM" id="MobiDB-lite"/>
    </source>
</evidence>
<proteinExistence type="inferred from homology"/>
<feature type="binding site" evidence="9">
    <location>
        <position position="455"/>
    </location>
    <ligand>
        <name>Zn(2+)</name>
        <dbReference type="ChEBI" id="CHEBI:29105"/>
        <note>catalytic</note>
    </ligand>
</feature>
<dbReference type="GO" id="GO:0008270">
    <property type="term" value="F:zinc ion binding"/>
    <property type="evidence" value="ECO:0007669"/>
    <property type="project" value="InterPro"/>
</dbReference>
<dbReference type="GO" id="GO:0005737">
    <property type="term" value="C:cytoplasm"/>
    <property type="evidence" value="ECO:0007669"/>
    <property type="project" value="TreeGrafter"/>
</dbReference>
<evidence type="ECO:0000313" key="15">
    <source>
        <dbReference type="EMBL" id="KAG9068673.1"/>
    </source>
</evidence>
<dbReference type="InterPro" id="IPR050344">
    <property type="entry name" value="Peptidase_M1_aminopeptidases"/>
</dbReference>
<comment type="cofactor">
    <cofactor evidence="9">
        <name>Zn(2+)</name>
        <dbReference type="ChEBI" id="CHEBI:29105"/>
    </cofactor>
    <text evidence="9">Binds 1 zinc ion per subunit.</text>
</comment>
<evidence type="ECO:0000256" key="5">
    <source>
        <dbReference type="ARBA" id="ARBA00022801"/>
    </source>
</evidence>
<dbReference type="Gene3D" id="2.60.40.1730">
    <property type="entry name" value="tricorn interacting facor f3 domain"/>
    <property type="match status" value="1"/>
</dbReference>
<dbReference type="FunFam" id="2.60.40.1730:FF:000002">
    <property type="entry name" value="Aminopeptidase"/>
    <property type="match status" value="1"/>
</dbReference>
<dbReference type="GO" id="GO:0016020">
    <property type="term" value="C:membrane"/>
    <property type="evidence" value="ECO:0007669"/>
    <property type="project" value="TreeGrafter"/>
</dbReference>
<evidence type="ECO:0000259" key="14">
    <source>
        <dbReference type="Pfam" id="PF17900"/>
    </source>
</evidence>
<dbReference type="GO" id="GO:0070006">
    <property type="term" value="F:metalloaminopeptidase activity"/>
    <property type="evidence" value="ECO:0007669"/>
    <property type="project" value="TreeGrafter"/>
</dbReference>
<dbReference type="Pfam" id="PF17900">
    <property type="entry name" value="Peptidase_M1_N"/>
    <property type="match status" value="1"/>
</dbReference>
<dbReference type="CDD" id="cd09601">
    <property type="entry name" value="M1_APN-Q_like"/>
    <property type="match status" value="1"/>
</dbReference>
<dbReference type="InterPro" id="IPR042097">
    <property type="entry name" value="Aminopeptidase_N-like_N_sf"/>
</dbReference>
<dbReference type="InterPro" id="IPR027268">
    <property type="entry name" value="Peptidase_M4/M1_CTD_sf"/>
</dbReference>
<dbReference type="Pfam" id="PF01433">
    <property type="entry name" value="Peptidase_M1"/>
    <property type="match status" value="1"/>
</dbReference>
<organism evidence="15 16">
    <name type="scientific">Linnemannia hyalina</name>
    <dbReference type="NCBI Taxonomy" id="64524"/>
    <lineage>
        <taxon>Eukaryota</taxon>
        <taxon>Fungi</taxon>
        <taxon>Fungi incertae sedis</taxon>
        <taxon>Mucoromycota</taxon>
        <taxon>Mortierellomycotina</taxon>
        <taxon>Mortierellomycetes</taxon>
        <taxon>Mortierellales</taxon>
        <taxon>Mortierellaceae</taxon>
        <taxon>Linnemannia</taxon>
    </lineage>
</organism>
<dbReference type="PANTHER" id="PTHR11533">
    <property type="entry name" value="PROTEASE M1 ZINC METALLOPROTEASE"/>
    <property type="match status" value="1"/>
</dbReference>
<name>A0A9P7XXY2_9FUNG</name>
<dbReference type="InterPro" id="IPR034016">
    <property type="entry name" value="M1_APN-typ"/>
</dbReference>
<dbReference type="Gene3D" id="1.25.50.20">
    <property type="match status" value="1"/>
</dbReference>
<dbReference type="InterPro" id="IPR024571">
    <property type="entry name" value="ERAP1-like_C_dom"/>
</dbReference>
<dbReference type="SUPFAM" id="SSF63737">
    <property type="entry name" value="Leukotriene A4 hydrolase N-terminal domain"/>
    <property type="match status" value="1"/>
</dbReference>
<dbReference type="OrthoDB" id="10031169at2759"/>
<dbReference type="SUPFAM" id="SSF55486">
    <property type="entry name" value="Metalloproteases ('zincins'), catalytic domain"/>
    <property type="match status" value="1"/>
</dbReference>
<feature type="domain" description="ERAP1-like C-terminal" evidence="13">
    <location>
        <begin position="677"/>
        <end position="995"/>
    </location>
</feature>
<evidence type="ECO:0000313" key="16">
    <source>
        <dbReference type="Proteomes" id="UP000707451"/>
    </source>
</evidence>
<evidence type="ECO:0000256" key="3">
    <source>
        <dbReference type="ARBA" id="ARBA00022670"/>
    </source>
</evidence>
<dbReference type="AlphaFoldDB" id="A0A9P7XXY2"/>
<evidence type="ECO:0000259" key="13">
    <source>
        <dbReference type="Pfam" id="PF11838"/>
    </source>
</evidence>
<evidence type="ECO:0000256" key="2">
    <source>
        <dbReference type="ARBA" id="ARBA00022438"/>
    </source>
</evidence>
<evidence type="ECO:0000256" key="9">
    <source>
        <dbReference type="PIRSR" id="PIRSR634016-3"/>
    </source>
</evidence>
<evidence type="ECO:0000256" key="6">
    <source>
        <dbReference type="ARBA" id="ARBA00022833"/>
    </source>
</evidence>
<keyword evidence="6 9" id="KW-0862">Zinc</keyword>
<evidence type="ECO:0000256" key="7">
    <source>
        <dbReference type="ARBA" id="ARBA00023049"/>
    </source>
</evidence>
<keyword evidence="4 9" id="KW-0479">Metal-binding</keyword>
<dbReference type="GO" id="GO:0042277">
    <property type="term" value="F:peptide binding"/>
    <property type="evidence" value="ECO:0007669"/>
    <property type="project" value="TreeGrafter"/>
</dbReference>
<dbReference type="GO" id="GO:0043171">
    <property type="term" value="P:peptide catabolic process"/>
    <property type="evidence" value="ECO:0007669"/>
    <property type="project" value="TreeGrafter"/>
</dbReference>
<feature type="site" description="Transition state stabilizer" evidence="10">
    <location>
        <position position="541"/>
    </location>
</feature>
<comment type="caution">
    <text evidence="15">The sequence shown here is derived from an EMBL/GenBank/DDBJ whole genome shotgun (WGS) entry which is preliminary data.</text>
</comment>
<accession>A0A9P7XXY2</accession>
<feature type="domain" description="Peptidase M1 membrane alanine aminopeptidase" evidence="12">
    <location>
        <begin position="383"/>
        <end position="600"/>
    </location>
</feature>
<dbReference type="GO" id="GO:0005615">
    <property type="term" value="C:extracellular space"/>
    <property type="evidence" value="ECO:0007669"/>
    <property type="project" value="TreeGrafter"/>
</dbReference>
<protein>
    <submittedName>
        <fullName evidence="15">Aminopeptidase 2 mitochondrial</fullName>
    </submittedName>
</protein>
<feature type="compositionally biased region" description="Polar residues" evidence="11">
    <location>
        <begin position="235"/>
        <end position="279"/>
    </location>
</feature>
<sequence length="1019" mass="112519">MDPHAGTGRVVLPTNVRPTHYDLTLTPDLTTFNFYGHVLINLDINKPTTAITLNSNELDLISAKLTNLALKTESSQNATDITLDKDNETATLVFADELQPGSTAVLHIVFKGVLNESMNGFYRSSFKDDAGKTHYIATTQFEATDARKAFPCWDEPAIKATFDVTLRVPTDLVALSNMNVISEKDVRHSGNVKGDSTQKGDVPSAQKGDAPSAQKGDVPSAQKGDVPSAQKGDVPSTQKGDVPSTQKGDVPSTQKGDVPSTQKGDVPSTQKGDVPSTQKGDVPSAQKGDVPSTQKGDVPSTQKGDVPSTQKGDVPSTQKGDTVDSSLRPLKEVKFATTPVMSTYLVAFIVGKFEYIETVTKNLPKPITCRVYVLPGKTEEAEFALSVTPLALEYFTELFGVAYPLPKMDLITIPDFESGAMENWGLVTYRSIRLLFNEKTSDLSYKRHIAYTICHEIAHQWFGNLVTMDWWDYLWLNEGFATWVGNLAVSKFFPEWDNWSYFIADGFQMGLALDGLRSSHPIEVPCKHPHEIHQIFDAISYYKGASCIRMLSSYLGLDVFLEGIRIYIKKHAYKNTSTEDLWAALSEASGVNVGQFMNAWIKQVGYPVVDVEEDADASTLTFKQSRYLSSGDLSADENTSRWTIPLGIEPAPTDSKTKSAMLTDESVTFKLEKGGHYKVNSKYNGFFRTAYPAAALTRISQSIKAKDPLFTSDDRVGLLADLGALSKSGHIKTSSLLELLESFEDEDQYVVWVAIAERVNVLSSVFYQQPEDFQQALQKFQRKLFSRAAARLGWETQASDDYRSTLLRKLVVTNAGCAGDDAVVKEAQKRFALYVGGDAKALNQNLQSAAFEIVVLHGEEADFEKVLKCWREATATDQKLGAIGALATVRHPALVQQLLKLATSEEVRPQDITYVLAGLSRNTTSRHALWDFIKENWDMLTKRYVGSMALLGNIVKAGVGRFASEEMAQDCEKFFEGKNVNDISRPIAQSLEVIRSNAKWVARDAEDVREWFSSKGYLA</sequence>
<comment type="similarity">
    <text evidence="1">Belongs to the peptidase M1 family.</text>
</comment>
<feature type="region of interest" description="Disordered" evidence="11">
    <location>
        <begin position="186"/>
        <end position="325"/>
    </location>
</feature>
<evidence type="ECO:0000259" key="12">
    <source>
        <dbReference type="Pfam" id="PF01433"/>
    </source>
</evidence>
<keyword evidence="3" id="KW-0645">Protease</keyword>
<dbReference type="Proteomes" id="UP000707451">
    <property type="component" value="Unassembled WGS sequence"/>
</dbReference>
<feature type="domain" description="Aminopeptidase N-like N-terminal" evidence="14">
    <location>
        <begin position="18"/>
        <end position="187"/>
    </location>
</feature>
<feature type="binding site" evidence="9">
    <location>
        <position position="478"/>
    </location>
    <ligand>
        <name>Zn(2+)</name>
        <dbReference type="ChEBI" id="CHEBI:29105"/>
        <note>catalytic</note>
    </ligand>
</feature>